<evidence type="ECO:0000313" key="4">
    <source>
        <dbReference type="Proteomes" id="UP001362999"/>
    </source>
</evidence>
<keyword evidence="2" id="KW-0472">Membrane</keyword>
<keyword evidence="2" id="KW-1133">Transmembrane helix</keyword>
<feature type="transmembrane region" description="Helical" evidence="2">
    <location>
        <begin position="110"/>
        <end position="129"/>
    </location>
</feature>
<feature type="region of interest" description="Disordered" evidence="1">
    <location>
        <begin position="1"/>
        <end position="26"/>
    </location>
</feature>
<dbReference type="AlphaFoldDB" id="A0AAW0B062"/>
<evidence type="ECO:0000313" key="3">
    <source>
        <dbReference type="EMBL" id="KAK7019319.1"/>
    </source>
</evidence>
<proteinExistence type="predicted"/>
<keyword evidence="4" id="KW-1185">Reference proteome</keyword>
<dbReference type="EMBL" id="JAWWNJ010000044">
    <property type="protein sequence ID" value="KAK7019319.1"/>
    <property type="molecule type" value="Genomic_DNA"/>
</dbReference>
<name>A0AAW0B062_9AGAR</name>
<evidence type="ECO:0000256" key="1">
    <source>
        <dbReference type="SAM" id="MobiDB-lite"/>
    </source>
</evidence>
<organism evidence="3 4">
    <name type="scientific">Favolaschia claudopus</name>
    <dbReference type="NCBI Taxonomy" id="2862362"/>
    <lineage>
        <taxon>Eukaryota</taxon>
        <taxon>Fungi</taxon>
        <taxon>Dikarya</taxon>
        <taxon>Basidiomycota</taxon>
        <taxon>Agaricomycotina</taxon>
        <taxon>Agaricomycetes</taxon>
        <taxon>Agaricomycetidae</taxon>
        <taxon>Agaricales</taxon>
        <taxon>Marasmiineae</taxon>
        <taxon>Mycenaceae</taxon>
        <taxon>Favolaschia</taxon>
    </lineage>
</organism>
<protein>
    <submittedName>
        <fullName evidence="3">Uncharacterized protein</fullName>
    </submittedName>
</protein>
<feature type="compositionally biased region" description="Low complexity" evidence="1">
    <location>
        <begin position="8"/>
        <end position="26"/>
    </location>
</feature>
<evidence type="ECO:0000256" key="2">
    <source>
        <dbReference type="SAM" id="Phobius"/>
    </source>
</evidence>
<keyword evidence="2" id="KW-0812">Transmembrane</keyword>
<dbReference type="Proteomes" id="UP001362999">
    <property type="component" value="Unassembled WGS sequence"/>
</dbReference>
<sequence length="190" mass="20641">MPNSTQNPPTVESSVPPLPPSSHSLSAVDVHSNHQQRYAAELSSFQCIHRSSFSVHDGVIHHVACYLNISLKNTDTCRSESVGSLVTVTVPATFPSTVSESRSLSKPRTGAIAGGIVGAVLVALLGAVLESAMEKATVLQPLRHEDHPHRFTPDIQQRKPMHTSRFQLSMHLIFLLQALTVAKLKVRAQE</sequence>
<comment type="caution">
    <text evidence="3">The sequence shown here is derived from an EMBL/GenBank/DDBJ whole genome shotgun (WGS) entry which is preliminary data.</text>
</comment>
<gene>
    <name evidence="3" type="ORF">R3P38DRAFT_3273652</name>
</gene>
<reference evidence="3 4" key="1">
    <citation type="journal article" date="2024" name="J Genomics">
        <title>Draft genome sequencing and assembly of Favolaschia claudopus CIRM-BRFM 2984 isolated from oak limbs.</title>
        <authorList>
            <person name="Navarro D."/>
            <person name="Drula E."/>
            <person name="Chaduli D."/>
            <person name="Cazenave R."/>
            <person name="Ahrendt S."/>
            <person name="Wang J."/>
            <person name="Lipzen A."/>
            <person name="Daum C."/>
            <person name="Barry K."/>
            <person name="Grigoriev I.V."/>
            <person name="Favel A."/>
            <person name="Rosso M.N."/>
            <person name="Martin F."/>
        </authorList>
    </citation>
    <scope>NUCLEOTIDE SEQUENCE [LARGE SCALE GENOMIC DNA]</scope>
    <source>
        <strain evidence="3 4">CIRM-BRFM 2984</strain>
    </source>
</reference>
<accession>A0AAW0B062</accession>